<dbReference type="GO" id="GO:0019752">
    <property type="term" value="P:carboxylic acid metabolic process"/>
    <property type="evidence" value="ECO:0007669"/>
    <property type="project" value="UniProtKB-ARBA"/>
</dbReference>
<sequence length="595" mass="64656">MSKETVGDFIVSRLEQWGIGRVYGYSGDGINGVMGALRRAEDRVRMIQTRHEELAAFMACGHAKYTGQPGVVVTTSGPGAIHALNGLYDAAKDHMPVVAILGQQARTSLGSDFQQEVGLDSVLQDVSGYTQTLMAPAQARHVVDRAMRVAIAERTVACIVVPNDLQDAEMQMPAAGHGSTFSGIGYREPATLMPAQADLDAAAEVLNAGEKVAILAGAGVKDAVEPLMALREKLGAGVAKAILAKTMIADNREGVTGTLGLLGTEPSDWMMSECDTLLLVGTSFPYAEFLPQSDKVRAVQIDIDASKLGLRFPTEVNLHGSARDTIEALLPRINRKDNGKWRDKLADHIKRWNGVLAERADVKAKPLNPQKLFWELAPKLPENALLAADVGTATDWYARFLPINHESISGSTSGGLASMGNAVPYAMAAKFAHPDRPVIAMVGDGAMQMLGNNGLITLAQHWKEWEDPRLIVLVLNNRDLNQVTWEQRVMEGDPKYETSQALPDFDYDKYAEMLGLKGLKIDKPKRVQSVWDEALKSDRPVVINAIVDPNVPPLPTHLEMDQVKGYLGSMIKGDEESGSMLRQSLKSMAASYLRR</sequence>
<feature type="domain" description="Thiamine pyrophosphate enzyme N-terminal TPP-binding" evidence="6">
    <location>
        <begin position="5"/>
        <end position="117"/>
    </location>
</feature>
<accession>N6WTK3</accession>
<keyword evidence="8" id="KW-1185">Reference proteome</keyword>
<comment type="similarity">
    <text evidence="1 3">Belongs to the TPP enzyme family.</text>
</comment>
<dbReference type="EMBL" id="APLQ01000011">
    <property type="protein sequence ID" value="ENO14836.1"/>
    <property type="molecule type" value="Genomic_DNA"/>
</dbReference>
<dbReference type="InterPro" id="IPR000399">
    <property type="entry name" value="TPP-bd_CS"/>
</dbReference>
<evidence type="ECO:0000259" key="6">
    <source>
        <dbReference type="Pfam" id="PF02776"/>
    </source>
</evidence>
<proteinExistence type="inferred from homology"/>
<dbReference type="HOGENOM" id="CLU_013748_3_0_6"/>
<dbReference type="Proteomes" id="UP000013165">
    <property type="component" value="Unassembled WGS sequence"/>
</dbReference>
<keyword evidence="2 3" id="KW-0786">Thiamine pyrophosphate</keyword>
<dbReference type="PANTHER" id="PTHR42981:SF2">
    <property type="entry name" value="PYRUVATE DEHYDROGENASE [UBIQUINONE]"/>
    <property type="match status" value="1"/>
</dbReference>
<evidence type="ECO:0000256" key="2">
    <source>
        <dbReference type="ARBA" id="ARBA00023052"/>
    </source>
</evidence>
<dbReference type="PROSITE" id="PS00187">
    <property type="entry name" value="TPP_ENZYMES"/>
    <property type="match status" value="1"/>
</dbReference>
<dbReference type="InterPro" id="IPR012001">
    <property type="entry name" value="Thiamin_PyroP_enz_TPP-bd_dom"/>
</dbReference>
<gene>
    <name evidence="7" type="ORF">J057_05776</name>
</gene>
<dbReference type="InterPro" id="IPR012000">
    <property type="entry name" value="Thiamin_PyroP_enz_cen_dom"/>
</dbReference>
<dbReference type="CDD" id="cd02014">
    <property type="entry name" value="TPP_POX"/>
    <property type="match status" value="1"/>
</dbReference>
<comment type="caution">
    <text evidence="7">The sequence shown here is derived from an EMBL/GenBank/DDBJ whole genome shotgun (WGS) entry which is preliminary data.</text>
</comment>
<dbReference type="STRING" id="626887.J057_05776"/>
<dbReference type="InterPro" id="IPR047211">
    <property type="entry name" value="POXB-like"/>
</dbReference>
<dbReference type="Pfam" id="PF02776">
    <property type="entry name" value="TPP_enzyme_N"/>
    <property type="match status" value="1"/>
</dbReference>
<feature type="domain" description="Thiamine pyrophosphate enzyme TPP-binding" evidence="5">
    <location>
        <begin position="389"/>
        <end position="544"/>
    </location>
</feature>
<evidence type="ECO:0000256" key="3">
    <source>
        <dbReference type="RuleBase" id="RU362132"/>
    </source>
</evidence>
<dbReference type="GO" id="GO:0030976">
    <property type="term" value="F:thiamine pyrophosphate binding"/>
    <property type="evidence" value="ECO:0007669"/>
    <property type="project" value="InterPro"/>
</dbReference>
<dbReference type="InterPro" id="IPR047210">
    <property type="entry name" value="TPP_PYR_POXB-like"/>
</dbReference>
<feature type="domain" description="Thiamine pyrophosphate enzyme central" evidence="4">
    <location>
        <begin position="199"/>
        <end position="329"/>
    </location>
</feature>
<name>N6WTK3_9GAMM</name>
<evidence type="ECO:0000259" key="4">
    <source>
        <dbReference type="Pfam" id="PF00205"/>
    </source>
</evidence>
<dbReference type="OrthoDB" id="9785953at2"/>
<dbReference type="AlphaFoldDB" id="N6WTK3"/>
<dbReference type="InterPro" id="IPR029035">
    <property type="entry name" value="DHS-like_NAD/FAD-binding_dom"/>
</dbReference>
<evidence type="ECO:0000259" key="5">
    <source>
        <dbReference type="Pfam" id="PF02775"/>
    </source>
</evidence>
<dbReference type="RefSeq" id="WP_004579133.1">
    <property type="nucleotide sequence ID" value="NZ_AP028878.1"/>
</dbReference>
<evidence type="ECO:0000313" key="7">
    <source>
        <dbReference type="EMBL" id="ENO14836.1"/>
    </source>
</evidence>
<reference evidence="7 8" key="1">
    <citation type="journal article" date="2013" name="Genome Announc.">
        <title>Genome Sequence of the Polycyclic Aromatic Hydrocarbon-Degrading Bacterium Strain Marinobacter nanhaiticus D15-8WT.</title>
        <authorList>
            <person name="Cui Z."/>
            <person name="Gao W."/>
            <person name="Li Q."/>
            <person name="Xu G."/>
            <person name="Zheng L."/>
        </authorList>
    </citation>
    <scope>NUCLEOTIDE SEQUENCE [LARGE SCALE GENOMIC DNA]</scope>
    <source>
        <strain evidence="7 8">D15-8W</strain>
    </source>
</reference>
<dbReference type="Pfam" id="PF02775">
    <property type="entry name" value="TPP_enzyme_C"/>
    <property type="match status" value="1"/>
</dbReference>
<dbReference type="NCBIfam" id="NF006129">
    <property type="entry name" value="PRK08273.1"/>
    <property type="match status" value="1"/>
</dbReference>
<dbReference type="GO" id="GO:0003824">
    <property type="term" value="F:catalytic activity"/>
    <property type="evidence" value="ECO:0007669"/>
    <property type="project" value="InterPro"/>
</dbReference>
<dbReference type="InterPro" id="IPR047212">
    <property type="entry name" value="TPP_POXB-like"/>
</dbReference>
<dbReference type="InterPro" id="IPR011766">
    <property type="entry name" value="TPP_enzyme_TPP-bd"/>
</dbReference>
<dbReference type="Pfam" id="PF00205">
    <property type="entry name" value="TPP_enzyme_M"/>
    <property type="match status" value="1"/>
</dbReference>
<dbReference type="SUPFAM" id="SSF52467">
    <property type="entry name" value="DHS-like NAD/FAD-binding domain"/>
    <property type="match status" value="1"/>
</dbReference>
<dbReference type="CDD" id="cd07039">
    <property type="entry name" value="TPP_PYR_POX"/>
    <property type="match status" value="1"/>
</dbReference>
<dbReference type="eggNOG" id="COG0028">
    <property type="taxonomic scope" value="Bacteria"/>
</dbReference>
<evidence type="ECO:0000256" key="1">
    <source>
        <dbReference type="ARBA" id="ARBA00007812"/>
    </source>
</evidence>
<protein>
    <submittedName>
        <fullName evidence="7">Thiamine pyrophosphate-requiring protein</fullName>
    </submittedName>
</protein>
<dbReference type="Gene3D" id="3.40.50.1220">
    <property type="entry name" value="TPP-binding domain"/>
    <property type="match status" value="1"/>
</dbReference>
<dbReference type="PATRIC" id="fig|626887.3.peg.1149"/>
<dbReference type="GO" id="GO:0000287">
    <property type="term" value="F:magnesium ion binding"/>
    <property type="evidence" value="ECO:0007669"/>
    <property type="project" value="InterPro"/>
</dbReference>
<evidence type="ECO:0000313" key="8">
    <source>
        <dbReference type="Proteomes" id="UP000013165"/>
    </source>
</evidence>
<dbReference type="PANTHER" id="PTHR42981">
    <property type="entry name" value="PYRUVATE DEHYDROGENASE [UBIQUINONE]"/>
    <property type="match status" value="1"/>
</dbReference>
<dbReference type="SUPFAM" id="SSF52518">
    <property type="entry name" value="Thiamin diphosphate-binding fold (THDP-binding)"/>
    <property type="match status" value="2"/>
</dbReference>
<dbReference type="InterPro" id="IPR029061">
    <property type="entry name" value="THDP-binding"/>
</dbReference>
<organism evidence="7 8">
    <name type="scientific">Marinobacter nanhaiticus D15-8W</name>
    <dbReference type="NCBI Taxonomy" id="626887"/>
    <lineage>
        <taxon>Bacteria</taxon>
        <taxon>Pseudomonadati</taxon>
        <taxon>Pseudomonadota</taxon>
        <taxon>Gammaproteobacteria</taxon>
        <taxon>Pseudomonadales</taxon>
        <taxon>Marinobacteraceae</taxon>
        <taxon>Marinobacter</taxon>
    </lineage>
</organism>
<dbReference type="Gene3D" id="3.40.50.970">
    <property type="match status" value="2"/>
</dbReference>